<gene>
    <name evidence="2" type="ORF">I302_00499</name>
    <name evidence="3" type="ORF">I302_101819</name>
</gene>
<dbReference type="VEuPathDB" id="FungiDB:I302_00499"/>
<name>A0A1B9GDA9_9TREE</name>
<feature type="region of interest" description="Disordered" evidence="1">
    <location>
        <begin position="1"/>
        <end position="36"/>
    </location>
</feature>
<reference evidence="2" key="3">
    <citation type="submission" date="2014-01" db="EMBL/GenBank/DDBJ databases">
        <title>Evolution of pathogenesis and genome organization in the Tremellales.</title>
        <authorList>
            <person name="Cuomo C."/>
            <person name="Litvintseva A."/>
            <person name="Heitman J."/>
            <person name="Chen Y."/>
            <person name="Sun S."/>
            <person name="Springer D."/>
            <person name="Dromer F."/>
            <person name="Young S."/>
            <person name="Zeng Q."/>
            <person name="Chapman S."/>
            <person name="Gujja S."/>
            <person name="Saif S."/>
            <person name="Birren B."/>
        </authorList>
    </citation>
    <scope>NUCLEOTIDE SEQUENCE</scope>
    <source>
        <strain evidence="2">CBS 10118</strain>
    </source>
</reference>
<dbReference type="KEGG" id="kbi:30204898"/>
<accession>A0A1B9GDA9</accession>
<dbReference type="RefSeq" id="XP_019050078.1">
    <property type="nucleotide sequence ID" value="XM_019187200.1"/>
</dbReference>
<dbReference type="EMBL" id="CP144541">
    <property type="protein sequence ID" value="WVW79849.1"/>
    <property type="molecule type" value="Genomic_DNA"/>
</dbReference>
<reference evidence="3" key="2">
    <citation type="submission" date="2013-07" db="EMBL/GenBank/DDBJ databases">
        <authorList>
            <consortium name="The Broad Institute Genome Sequencing Platform"/>
            <person name="Cuomo C."/>
            <person name="Litvintseva A."/>
            <person name="Chen Y."/>
            <person name="Heitman J."/>
            <person name="Sun S."/>
            <person name="Springer D."/>
            <person name="Dromer F."/>
            <person name="Young S.K."/>
            <person name="Zeng Q."/>
            <person name="Gargeya S."/>
            <person name="Fitzgerald M."/>
            <person name="Abouelleil A."/>
            <person name="Alvarado L."/>
            <person name="Berlin A.M."/>
            <person name="Chapman S.B."/>
            <person name="Dewar J."/>
            <person name="Goldberg J."/>
            <person name="Griggs A."/>
            <person name="Gujja S."/>
            <person name="Hansen M."/>
            <person name="Howarth C."/>
            <person name="Imamovic A."/>
            <person name="Larimer J."/>
            <person name="McCowan C."/>
            <person name="Murphy C."/>
            <person name="Pearson M."/>
            <person name="Priest M."/>
            <person name="Roberts A."/>
            <person name="Saif S."/>
            <person name="Shea T."/>
            <person name="Sykes S."/>
            <person name="Wortman J."/>
            <person name="Nusbaum C."/>
            <person name="Birren B."/>
        </authorList>
    </citation>
    <scope>NUCLEOTIDE SEQUENCE</scope>
    <source>
        <strain evidence="3">CBS 10118</strain>
    </source>
</reference>
<evidence type="ECO:0000313" key="3">
    <source>
        <dbReference type="EMBL" id="WVW79849.1"/>
    </source>
</evidence>
<evidence type="ECO:0000313" key="4">
    <source>
        <dbReference type="Proteomes" id="UP000092730"/>
    </source>
</evidence>
<evidence type="ECO:0000313" key="2">
    <source>
        <dbReference type="EMBL" id="OCF29008.1"/>
    </source>
</evidence>
<feature type="compositionally biased region" description="Low complexity" evidence="1">
    <location>
        <begin position="22"/>
        <end position="36"/>
    </location>
</feature>
<dbReference type="OrthoDB" id="2565228at2759"/>
<evidence type="ECO:0000256" key="1">
    <source>
        <dbReference type="SAM" id="MobiDB-lite"/>
    </source>
</evidence>
<dbReference type="GeneID" id="30204898"/>
<organism evidence="2">
    <name type="scientific">Kwoniella bestiolae CBS 10118</name>
    <dbReference type="NCBI Taxonomy" id="1296100"/>
    <lineage>
        <taxon>Eukaryota</taxon>
        <taxon>Fungi</taxon>
        <taxon>Dikarya</taxon>
        <taxon>Basidiomycota</taxon>
        <taxon>Agaricomycotina</taxon>
        <taxon>Tremellomycetes</taxon>
        <taxon>Tremellales</taxon>
        <taxon>Cryptococcaceae</taxon>
        <taxon>Kwoniella</taxon>
    </lineage>
</organism>
<dbReference type="EMBL" id="KI894018">
    <property type="protein sequence ID" value="OCF29008.1"/>
    <property type="molecule type" value="Genomic_DNA"/>
</dbReference>
<feature type="compositionally biased region" description="Low complexity" evidence="1">
    <location>
        <begin position="1"/>
        <end position="12"/>
    </location>
</feature>
<reference evidence="2" key="1">
    <citation type="submission" date="2013-07" db="EMBL/GenBank/DDBJ databases">
        <title>The Genome Sequence of Cryptococcus bestiolae CBS10118.</title>
        <authorList>
            <consortium name="The Broad Institute Genome Sequencing Platform"/>
            <person name="Cuomo C."/>
            <person name="Litvintseva A."/>
            <person name="Chen Y."/>
            <person name="Heitman J."/>
            <person name="Sun S."/>
            <person name="Springer D."/>
            <person name="Dromer F."/>
            <person name="Young S.K."/>
            <person name="Zeng Q."/>
            <person name="Gargeya S."/>
            <person name="Fitzgerald M."/>
            <person name="Abouelleil A."/>
            <person name="Alvarado L."/>
            <person name="Berlin A.M."/>
            <person name="Chapman S.B."/>
            <person name="Dewar J."/>
            <person name="Goldberg J."/>
            <person name="Griggs A."/>
            <person name="Gujja S."/>
            <person name="Hansen M."/>
            <person name="Howarth C."/>
            <person name="Imamovic A."/>
            <person name="Larimer J."/>
            <person name="McCowan C."/>
            <person name="Murphy C."/>
            <person name="Pearson M."/>
            <person name="Priest M."/>
            <person name="Roberts A."/>
            <person name="Saif S."/>
            <person name="Shea T."/>
            <person name="Sykes S."/>
            <person name="Wortman J."/>
            <person name="Nusbaum C."/>
            <person name="Birren B."/>
        </authorList>
    </citation>
    <scope>NUCLEOTIDE SEQUENCE [LARGE SCALE GENOMIC DNA]</scope>
    <source>
        <strain evidence="2">CBS 10118</strain>
    </source>
</reference>
<dbReference type="AlphaFoldDB" id="A0A1B9GDA9"/>
<keyword evidence="4" id="KW-1185">Reference proteome</keyword>
<dbReference type="Proteomes" id="UP000092730">
    <property type="component" value="Chromosome 1"/>
</dbReference>
<proteinExistence type="predicted"/>
<sequence length="315" mass="34876">MREITPTTTNHLPTPPPTQKKPSISRLPPASPASPSLEAMLDIADGHGNAAGWRNLPLVLYESSRQLQADASKPKSSGKKIIDLEEEEKEPLFWAKSVSPANDESVMEIEGEVDDEDDEIVFVGSAMTIIHSSTQPPSENTRPVIPLRKFGHPSHSTQQDLSLPSPSLGKRLRFEMEEEEEPEFMGHLYKNPQTEVAEGSKVSSREDTPLRTMSNHGDSCSKCGCTCNSVDRSRLSKGKGTGSNTLLAKVRGNITALLLNQDQSLYDQLRTDSRVRDWKDIAVLVGARREDFDRVRHSARWLQMNLPGLIARGMV</sequence>
<reference evidence="3" key="4">
    <citation type="submission" date="2024-02" db="EMBL/GenBank/DDBJ databases">
        <title>Comparative genomics of Cryptococcus and Kwoniella reveals pathogenesis evolution and contrasting modes of karyotype evolution via chromosome fusion or intercentromeric recombination.</title>
        <authorList>
            <person name="Coelho M.A."/>
            <person name="David-Palma M."/>
            <person name="Shea T."/>
            <person name="Bowers K."/>
            <person name="McGinley-Smith S."/>
            <person name="Mohammad A.W."/>
            <person name="Gnirke A."/>
            <person name="Yurkov A.M."/>
            <person name="Nowrousian M."/>
            <person name="Sun S."/>
            <person name="Cuomo C.A."/>
            <person name="Heitman J."/>
        </authorList>
    </citation>
    <scope>NUCLEOTIDE SEQUENCE</scope>
    <source>
        <strain evidence="3">CBS 10118</strain>
    </source>
</reference>
<protein>
    <submittedName>
        <fullName evidence="2">Uncharacterized protein</fullName>
    </submittedName>
</protein>
<feature type="region of interest" description="Disordered" evidence="1">
    <location>
        <begin position="195"/>
        <end position="215"/>
    </location>
</feature>